<name>M3BIY9_STRM1</name>
<dbReference type="InterPro" id="IPR041413">
    <property type="entry name" value="MLTR_LBD"/>
</dbReference>
<dbReference type="InterPro" id="IPR001387">
    <property type="entry name" value="Cro/C1-type_HTH"/>
</dbReference>
<evidence type="ECO:0000313" key="2">
    <source>
        <dbReference type="EMBL" id="EME99534.1"/>
    </source>
</evidence>
<gene>
    <name evidence="2" type="ORF">H340_15901</name>
</gene>
<dbReference type="STRING" id="1223523.H340_15901"/>
<organism evidence="2 3">
    <name type="scientific">Streptomyces mobaraensis (strain ATCC 29032 / DSM 40847 / JCM 4168 / NBRC 13819 / NCIMB 11159 / IPCR 16-22)</name>
    <dbReference type="NCBI Taxonomy" id="1223523"/>
    <lineage>
        <taxon>Bacteria</taxon>
        <taxon>Bacillati</taxon>
        <taxon>Actinomycetota</taxon>
        <taxon>Actinomycetes</taxon>
        <taxon>Kitasatosporales</taxon>
        <taxon>Streptomycetaceae</taxon>
        <taxon>Streptomyces</taxon>
    </lineage>
</organism>
<protein>
    <submittedName>
        <fullName evidence="2">Helix-turn-helix domain-containing protein</fullName>
    </submittedName>
</protein>
<dbReference type="Pfam" id="PF17765">
    <property type="entry name" value="MLTR_LBD"/>
    <property type="match status" value="1"/>
</dbReference>
<dbReference type="EMBL" id="AORZ01000046">
    <property type="protein sequence ID" value="EME99534.1"/>
    <property type="molecule type" value="Genomic_DNA"/>
</dbReference>
<dbReference type="InterPro" id="IPR010982">
    <property type="entry name" value="Lambda_DNA-bd_dom_sf"/>
</dbReference>
<dbReference type="PANTHER" id="PTHR35010:SF2">
    <property type="entry name" value="BLL4672 PROTEIN"/>
    <property type="match status" value="1"/>
</dbReference>
<dbReference type="Gene3D" id="3.30.450.180">
    <property type="match status" value="1"/>
</dbReference>
<comment type="caution">
    <text evidence="2">The sequence shown here is derived from an EMBL/GenBank/DDBJ whole genome shotgun (WGS) entry which is preliminary data.</text>
</comment>
<sequence length="312" mass="33886">MPSPASAARRPDAIAQTGWVVSLKYTELGAFLRSRRERIRPEDVGLVAGPRRRVPGLRREEVAQLAGASADYYNELERGAGSQPSEQMLAALARALRLTSDERDYLYRLAGRPLPAPGGPRSHVHPGMTDLLTRLTSTPAQVITDLHVTLVQNPLAVALLGDQSGFRGREASFVYRWFTDPGARRLYPAADHDAQSRSFVADLRAASARRDAKDPEARALIDDLVGRSAEFAALWARHEVGVRRGDRKRIDHPALGVVEVNCLNLCSEDGRQRLLWFTPAVGTDSAGKLELLGVIGPGPALSPFPGAAPQTP</sequence>
<dbReference type="GO" id="GO:0003677">
    <property type="term" value="F:DNA binding"/>
    <property type="evidence" value="ECO:0007669"/>
    <property type="project" value="InterPro"/>
</dbReference>
<dbReference type="AlphaFoldDB" id="M3BIY9"/>
<dbReference type="PANTHER" id="PTHR35010">
    <property type="entry name" value="BLL4672 PROTEIN-RELATED"/>
    <property type="match status" value="1"/>
</dbReference>
<evidence type="ECO:0000313" key="3">
    <source>
        <dbReference type="Proteomes" id="UP000011740"/>
    </source>
</evidence>
<feature type="domain" description="HTH cro/C1-type" evidence="1">
    <location>
        <begin position="56"/>
        <end position="103"/>
    </location>
</feature>
<dbReference type="PROSITE" id="PS50943">
    <property type="entry name" value="HTH_CROC1"/>
    <property type="match status" value="1"/>
</dbReference>
<accession>M3BIY9</accession>
<dbReference type="Proteomes" id="UP000011740">
    <property type="component" value="Unassembled WGS sequence"/>
</dbReference>
<dbReference type="PATRIC" id="fig|1223523.3.peg.3255"/>
<dbReference type="Gene3D" id="1.10.260.40">
    <property type="entry name" value="lambda repressor-like DNA-binding domains"/>
    <property type="match status" value="1"/>
</dbReference>
<dbReference type="SMART" id="SM00530">
    <property type="entry name" value="HTH_XRE"/>
    <property type="match status" value="1"/>
</dbReference>
<reference evidence="2 3" key="1">
    <citation type="journal article" date="2013" name="Genome Announc.">
        <title>Whole-Genome Shotgun Assembly and Analysis of the Genome of Streptomyces mobaraensis DSM 40847, a Strain for Industrial Production of Microbial Transglutaminase.</title>
        <authorList>
            <person name="Yang H."/>
            <person name="He T."/>
            <person name="Wu W."/>
            <person name="Zhu W."/>
            <person name="Lu B."/>
            <person name="Sun W."/>
        </authorList>
    </citation>
    <scope>NUCLEOTIDE SEQUENCE [LARGE SCALE GENOMIC DNA]</scope>
    <source>
        <strain evidence="2 3">DSM 40847</strain>
    </source>
</reference>
<dbReference type="SUPFAM" id="SSF47413">
    <property type="entry name" value="lambda repressor-like DNA-binding domains"/>
    <property type="match status" value="1"/>
</dbReference>
<dbReference type="Pfam" id="PF13560">
    <property type="entry name" value="HTH_31"/>
    <property type="match status" value="1"/>
</dbReference>
<proteinExistence type="predicted"/>
<dbReference type="eggNOG" id="COG1396">
    <property type="taxonomic scope" value="Bacteria"/>
</dbReference>
<evidence type="ECO:0000259" key="1">
    <source>
        <dbReference type="PROSITE" id="PS50943"/>
    </source>
</evidence>